<dbReference type="RefSeq" id="WP_268007722.1">
    <property type="nucleotide sequence ID" value="NZ_BSUT01000001.1"/>
</dbReference>
<dbReference type="Gene3D" id="3.90.550.10">
    <property type="entry name" value="Spore Coat Polysaccharide Biosynthesis Protein SpsA, Chain A"/>
    <property type="match status" value="1"/>
</dbReference>
<protein>
    <submittedName>
        <fullName evidence="3">Glycosyltransferase</fullName>
    </submittedName>
</protein>
<feature type="domain" description="Glycosyltransferase 2-like" evidence="2">
    <location>
        <begin position="108"/>
        <end position="155"/>
    </location>
</feature>
<dbReference type="PANTHER" id="PTHR22916:SF3">
    <property type="entry name" value="UDP-GLCNAC:BETAGAL BETA-1,3-N-ACETYLGLUCOSAMINYLTRANSFERASE-LIKE PROTEIN 1"/>
    <property type="match status" value="1"/>
</dbReference>
<dbReference type="PANTHER" id="PTHR22916">
    <property type="entry name" value="GLYCOSYLTRANSFERASE"/>
    <property type="match status" value="1"/>
</dbReference>
<dbReference type="SUPFAM" id="SSF53448">
    <property type="entry name" value="Nucleotide-diphospho-sugar transferases"/>
    <property type="match status" value="1"/>
</dbReference>
<gene>
    <name evidence="3" type="ORF">NZD89_10755</name>
</gene>
<feature type="domain" description="Glycosyltransferase 2-like" evidence="2">
    <location>
        <begin position="28"/>
        <end position="88"/>
    </location>
</feature>
<dbReference type="CDD" id="cd00761">
    <property type="entry name" value="Glyco_tranf_GTA_type"/>
    <property type="match status" value="1"/>
</dbReference>
<evidence type="ECO:0000256" key="1">
    <source>
        <dbReference type="ARBA" id="ARBA00006739"/>
    </source>
</evidence>
<dbReference type="Proteomes" id="UP001164761">
    <property type="component" value="Chromosome"/>
</dbReference>
<proteinExistence type="inferred from homology"/>
<sequence length="232" mass="27003">MYSSDKIISIRTSDIYTHAYEKTAPLITVCIATYNRANLLLTRSLRSVINQTYTNLQIIVIGDGCTDNTEDIVRSFDDPRIHFENLPQHGMYPTDPYQRWQVAGTIPLNRALELATGDFVTHLDDDDEFVPHRIERLVEYAISTKADFIFHPFYWECSPSQWTINDARSLEHSNVTTSSVFYHHWFKYVPWDLNAYLIGEPGDWNRFKKVKELGAKTVRCPDVLTLKFNFSR</sequence>
<evidence type="ECO:0000313" key="3">
    <source>
        <dbReference type="EMBL" id="WAH43816.1"/>
    </source>
</evidence>
<reference evidence="3" key="1">
    <citation type="submission" date="2022-08" db="EMBL/GenBank/DDBJ databases">
        <title>Alicyclobacillus fastidiosus DSM 17978, complete genome.</title>
        <authorList>
            <person name="Wang Q."/>
            <person name="Cai R."/>
            <person name="Wang Z."/>
        </authorList>
    </citation>
    <scope>NUCLEOTIDE SEQUENCE</scope>
    <source>
        <strain evidence="3">DSM 17978</strain>
    </source>
</reference>
<accession>A0ABY6ZLS3</accession>
<dbReference type="Pfam" id="PF00535">
    <property type="entry name" value="Glycos_transf_2"/>
    <property type="match status" value="2"/>
</dbReference>
<evidence type="ECO:0000313" key="4">
    <source>
        <dbReference type="Proteomes" id="UP001164761"/>
    </source>
</evidence>
<dbReference type="InterPro" id="IPR001173">
    <property type="entry name" value="Glyco_trans_2-like"/>
</dbReference>
<evidence type="ECO:0000259" key="2">
    <source>
        <dbReference type="Pfam" id="PF00535"/>
    </source>
</evidence>
<name>A0ABY6ZLS3_9BACL</name>
<organism evidence="3 4">
    <name type="scientific">Alicyclobacillus fastidiosus</name>
    <dbReference type="NCBI Taxonomy" id="392011"/>
    <lineage>
        <taxon>Bacteria</taxon>
        <taxon>Bacillati</taxon>
        <taxon>Bacillota</taxon>
        <taxon>Bacilli</taxon>
        <taxon>Bacillales</taxon>
        <taxon>Alicyclobacillaceae</taxon>
        <taxon>Alicyclobacillus</taxon>
    </lineage>
</organism>
<dbReference type="EMBL" id="CP104067">
    <property type="protein sequence ID" value="WAH43816.1"/>
    <property type="molecule type" value="Genomic_DNA"/>
</dbReference>
<comment type="similarity">
    <text evidence="1">Belongs to the glycosyltransferase 2 family.</text>
</comment>
<dbReference type="InterPro" id="IPR029044">
    <property type="entry name" value="Nucleotide-diphossugar_trans"/>
</dbReference>
<keyword evidence="4" id="KW-1185">Reference proteome</keyword>